<accession>A0A0D1LNT6</accession>
<evidence type="ECO:0000313" key="3">
    <source>
        <dbReference type="Proteomes" id="UP000032287"/>
    </source>
</evidence>
<dbReference type="RefSeq" id="WP_043711505.1">
    <property type="nucleotide sequence ID" value="NZ_JALOCT010000005.1"/>
</dbReference>
<reference evidence="2 3" key="1">
    <citation type="journal article" date="2015" name="Microbiology (Mosc.)">
        <title>Genomics of the Weissella cibaria species with an examination of its metabolic traits.</title>
        <authorList>
            <person name="Lynch K.M."/>
            <person name="Lucid A."/>
            <person name="Arendt E.K."/>
            <person name="Sleator R.D."/>
            <person name="Lucey B."/>
            <person name="Coffey A."/>
        </authorList>
    </citation>
    <scope>NUCLEOTIDE SEQUENCE [LARGE SCALE GENOMIC DNA]</scope>
    <source>
        <strain evidence="2 3">MG1</strain>
    </source>
</reference>
<proteinExistence type="predicted"/>
<protein>
    <recommendedName>
        <fullName evidence="1">Core domain-containing protein</fullName>
    </recommendedName>
</protein>
<dbReference type="InterPro" id="IPR035903">
    <property type="entry name" value="HesB-like_dom_sf"/>
</dbReference>
<dbReference type="Gene3D" id="2.60.300.12">
    <property type="entry name" value="HesB-like domain"/>
    <property type="match status" value="1"/>
</dbReference>
<dbReference type="EMBL" id="JWHU01000023">
    <property type="protein sequence ID" value="KIU20297.1"/>
    <property type="molecule type" value="Genomic_DNA"/>
</dbReference>
<name>A0A0D1LNT6_9LACO</name>
<dbReference type="SUPFAM" id="SSF89360">
    <property type="entry name" value="HesB-like domain"/>
    <property type="match status" value="1"/>
</dbReference>
<organism evidence="2 3">
    <name type="scientific">Weissella cibaria</name>
    <dbReference type="NCBI Taxonomy" id="137591"/>
    <lineage>
        <taxon>Bacteria</taxon>
        <taxon>Bacillati</taxon>
        <taxon>Bacillota</taxon>
        <taxon>Bacilli</taxon>
        <taxon>Lactobacillales</taxon>
        <taxon>Lactobacillaceae</taxon>
        <taxon>Weissella</taxon>
    </lineage>
</organism>
<dbReference type="PATRIC" id="fig|137591.25.peg.1312"/>
<comment type="caution">
    <text evidence="2">The sequence shown here is derived from an EMBL/GenBank/DDBJ whole genome shotgun (WGS) entry which is preliminary data.</text>
</comment>
<dbReference type="InterPro" id="IPR000361">
    <property type="entry name" value="ATAP_core_dom"/>
</dbReference>
<gene>
    <name evidence="2" type="ORF">QX99_01341</name>
</gene>
<sequence>MYIELDDYAMNRLMNNFDPKTQVVLLAAEDGISPYNDPLDITMETSFTINIVNSDAPYQRWFDMPVETNAGTWYIKATSKSLLADKMQLRKKNNFGGLALDSVEQGGLVESVAIKDATSVDIAAYDANQNGPEIH</sequence>
<keyword evidence="3" id="KW-1185">Reference proteome</keyword>
<feature type="domain" description="Core" evidence="1">
    <location>
        <begin position="1"/>
        <end position="104"/>
    </location>
</feature>
<dbReference type="AlphaFoldDB" id="A0A0D1LNT6"/>
<dbReference type="Proteomes" id="UP000032287">
    <property type="component" value="Unassembled WGS sequence"/>
</dbReference>
<evidence type="ECO:0000259" key="1">
    <source>
        <dbReference type="Pfam" id="PF01521"/>
    </source>
</evidence>
<dbReference type="Pfam" id="PF01521">
    <property type="entry name" value="Fe-S_biosyn"/>
    <property type="match status" value="1"/>
</dbReference>
<dbReference type="STRING" id="137591.AO080_06280"/>
<evidence type="ECO:0000313" key="2">
    <source>
        <dbReference type="EMBL" id="KIU20297.1"/>
    </source>
</evidence>